<dbReference type="Proteomes" id="UP000887572">
    <property type="component" value="Unplaced"/>
</dbReference>
<feature type="region of interest" description="Disordered" evidence="1">
    <location>
        <begin position="87"/>
        <end position="164"/>
    </location>
</feature>
<evidence type="ECO:0000313" key="2">
    <source>
        <dbReference type="Proteomes" id="UP000887572"/>
    </source>
</evidence>
<feature type="compositionally biased region" description="Gly residues" evidence="1">
    <location>
        <begin position="207"/>
        <end position="224"/>
    </location>
</feature>
<proteinExistence type="predicted"/>
<feature type="region of interest" description="Disordered" evidence="1">
    <location>
        <begin position="1"/>
        <end position="33"/>
    </location>
</feature>
<evidence type="ECO:0000256" key="1">
    <source>
        <dbReference type="SAM" id="MobiDB-lite"/>
    </source>
</evidence>
<accession>A0A914IAB9</accession>
<keyword evidence="2" id="KW-1185">Reference proteome</keyword>
<organism evidence="2 3">
    <name type="scientific">Globodera rostochiensis</name>
    <name type="common">Golden nematode worm</name>
    <name type="synonym">Heterodera rostochiensis</name>
    <dbReference type="NCBI Taxonomy" id="31243"/>
    <lineage>
        <taxon>Eukaryota</taxon>
        <taxon>Metazoa</taxon>
        <taxon>Ecdysozoa</taxon>
        <taxon>Nematoda</taxon>
        <taxon>Chromadorea</taxon>
        <taxon>Rhabditida</taxon>
        <taxon>Tylenchina</taxon>
        <taxon>Tylenchomorpha</taxon>
        <taxon>Tylenchoidea</taxon>
        <taxon>Heteroderidae</taxon>
        <taxon>Heteroderinae</taxon>
        <taxon>Globodera</taxon>
    </lineage>
</organism>
<feature type="compositionally biased region" description="Basic residues" evidence="1">
    <location>
        <begin position="155"/>
        <end position="164"/>
    </location>
</feature>
<reference evidence="3" key="1">
    <citation type="submission" date="2022-11" db="UniProtKB">
        <authorList>
            <consortium name="WormBaseParasite"/>
        </authorList>
    </citation>
    <scope>IDENTIFICATION</scope>
</reference>
<dbReference type="WBParaSite" id="Gr19_v10_g8143.t1">
    <property type="protein sequence ID" value="Gr19_v10_g8143.t1"/>
    <property type="gene ID" value="Gr19_v10_g8143"/>
</dbReference>
<name>A0A914IAB9_GLORO</name>
<evidence type="ECO:0000313" key="3">
    <source>
        <dbReference type="WBParaSite" id="Gr19_v10_g8143.t1"/>
    </source>
</evidence>
<feature type="region of interest" description="Disordered" evidence="1">
    <location>
        <begin position="204"/>
        <end position="240"/>
    </location>
</feature>
<dbReference type="AlphaFoldDB" id="A0A914IAB9"/>
<feature type="compositionally biased region" description="Basic and acidic residues" evidence="1">
    <location>
        <begin position="225"/>
        <end position="240"/>
    </location>
</feature>
<feature type="compositionally biased region" description="Basic and acidic residues" evidence="1">
    <location>
        <begin position="10"/>
        <end position="20"/>
    </location>
</feature>
<sequence length="240" mass="26194">MENIPPSTNELEKMEKELLEGKGPQRNSRSEELKKDIAKMLAQLQNDMRADIQASVDGLWAKTEPLLAGQERATAALAEALDECTENGAWARKSEPNVETKSPSPMDNPPVEGGEPDPADQVLVPPVQAGGQGKNRQTSPGLRDRGQSGAGPKGTWKKSGPKHQMRVGYLVRQLEREWKGPHAPQNCQWSCQCWNCRRGRWGDRGGRGGGFGRGNGGGGSGYGRGRMDLYQRADPSHYGH</sequence>
<protein>
    <submittedName>
        <fullName evidence="3">Uncharacterized protein</fullName>
    </submittedName>
</protein>